<sequence>MNKLFAYKIIELFFYNPSQIYFQIMKMIQRSLFFKRKLVHFFFVFESNPFRK</sequence>
<dbReference type="EMBL" id="CP012029">
    <property type="protein sequence ID" value="ALO26693.1"/>
    <property type="molecule type" value="Genomic_DNA"/>
</dbReference>
<proteinExistence type="predicted"/>
<reference evidence="1 2" key="1">
    <citation type="journal article" date="2015" name="PLoS Negl. Trop. Dis.">
        <title>Distribution of Plasmids in Distinct Leptospira Pathogenic Species.</title>
        <authorList>
            <person name="Wang Y."/>
            <person name="Zhuang X."/>
            <person name="Zhong Y."/>
            <person name="Zhang C."/>
            <person name="Zhang Y."/>
            <person name="Zeng L."/>
            <person name="Zhu Y."/>
            <person name="He P."/>
            <person name="Dong K."/>
            <person name="Pal U."/>
            <person name="Guo X."/>
            <person name="Qin J."/>
        </authorList>
    </citation>
    <scope>NUCLEOTIDE SEQUENCE [LARGE SCALE GENOMIC DNA]</scope>
    <source>
        <strain evidence="1 2">56604</strain>
    </source>
</reference>
<dbReference type="PATRIC" id="fig|280505.15.peg.2402"/>
<name>A0A0S2IT65_LEPBO</name>
<protein>
    <submittedName>
        <fullName evidence="1">Uncharacterized protein</fullName>
    </submittedName>
</protein>
<accession>A0A0S2IT65</accession>
<dbReference type="AlphaFoldDB" id="A0A0S2IT65"/>
<organism evidence="1">
    <name type="scientific">Leptospira borgpetersenii serovar Ballum</name>
    <dbReference type="NCBI Taxonomy" id="280505"/>
    <lineage>
        <taxon>Bacteria</taxon>
        <taxon>Pseudomonadati</taxon>
        <taxon>Spirochaetota</taxon>
        <taxon>Spirochaetia</taxon>
        <taxon>Leptospirales</taxon>
        <taxon>Leptospiraceae</taxon>
        <taxon>Leptospira</taxon>
    </lineage>
</organism>
<dbReference type="Proteomes" id="UP000058857">
    <property type="component" value="Chromosome 1"/>
</dbReference>
<evidence type="ECO:0000313" key="1">
    <source>
        <dbReference type="EMBL" id="ALO26693.1"/>
    </source>
</evidence>
<evidence type="ECO:0000313" key="2">
    <source>
        <dbReference type="Proteomes" id="UP000058857"/>
    </source>
</evidence>
<gene>
    <name evidence="1" type="ORF">LBBP_02455</name>
</gene>